<dbReference type="AlphaFoldDB" id="A0A7T9DK79"/>
<keyword evidence="2" id="KW-1003">Cell membrane</keyword>
<dbReference type="InterPro" id="IPR050250">
    <property type="entry name" value="Macrolide_Exporter_MacB"/>
</dbReference>
<evidence type="ECO:0000259" key="9">
    <source>
        <dbReference type="Pfam" id="PF12704"/>
    </source>
</evidence>
<evidence type="ECO:0000256" key="5">
    <source>
        <dbReference type="ARBA" id="ARBA00023136"/>
    </source>
</evidence>
<dbReference type="Pfam" id="PF02687">
    <property type="entry name" value="FtsX"/>
    <property type="match status" value="1"/>
</dbReference>
<protein>
    <submittedName>
        <fullName evidence="10">ABC transporter permease</fullName>
    </submittedName>
</protein>
<evidence type="ECO:0000256" key="3">
    <source>
        <dbReference type="ARBA" id="ARBA00022692"/>
    </source>
</evidence>
<evidence type="ECO:0000256" key="7">
    <source>
        <dbReference type="SAM" id="Phobius"/>
    </source>
</evidence>
<organism evidence="10">
    <name type="scientific">Candidatus Iainarchaeum sp</name>
    <dbReference type="NCBI Taxonomy" id="3101447"/>
    <lineage>
        <taxon>Archaea</taxon>
        <taxon>Candidatus Iainarchaeota</taxon>
        <taxon>Candidatus Iainarchaeia</taxon>
        <taxon>Candidatus Iainarchaeales</taxon>
        <taxon>Candidatus Iainarchaeaceae</taxon>
        <taxon>Candidatus Iainarchaeum</taxon>
    </lineage>
</organism>
<dbReference type="PANTHER" id="PTHR30572">
    <property type="entry name" value="MEMBRANE COMPONENT OF TRANSPORTER-RELATED"/>
    <property type="match status" value="1"/>
</dbReference>
<dbReference type="EMBL" id="CP064981">
    <property type="protein sequence ID" value="QQR92786.1"/>
    <property type="molecule type" value="Genomic_DNA"/>
</dbReference>
<accession>A0A7T9DK79</accession>
<dbReference type="GO" id="GO:0022857">
    <property type="term" value="F:transmembrane transporter activity"/>
    <property type="evidence" value="ECO:0007669"/>
    <property type="project" value="TreeGrafter"/>
</dbReference>
<dbReference type="InterPro" id="IPR003838">
    <property type="entry name" value="ABC3_permease_C"/>
</dbReference>
<evidence type="ECO:0000259" key="8">
    <source>
        <dbReference type="Pfam" id="PF02687"/>
    </source>
</evidence>
<dbReference type="Proteomes" id="UP000596004">
    <property type="component" value="Chromosome"/>
</dbReference>
<feature type="transmembrane region" description="Helical" evidence="7">
    <location>
        <begin position="339"/>
        <end position="361"/>
    </location>
</feature>
<keyword evidence="3 7" id="KW-0812">Transmembrane</keyword>
<feature type="transmembrane region" description="Helical" evidence="7">
    <location>
        <begin position="281"/>
        <end position="307"/>
    </location>
</feature>
<feature type="transmembrane region" description="Helical" evidence="7">
    <location>
        <begin position="24"/>
        <end position="47"/>
    </location>
</feature>
<comment type="subcellular location">
    <subcellularLocation>
        <location evidence="1">Cell membrane</location>
        <topology evidence="1">Multi-pass membrane protein</topology>
    </subcellularLocation>
</comment>
<feature type="transmembrane region" description="Helical" evidence="7">
    <location>
        <begin position="373"/>
        <end position="393"/>
    </location>
</feature>
<dbReference type="Pfam" id="PF12704">
    <property type="entry name" value="MacB_PCD"/>
    <property type="match status" value="1"/>
</dbReference>
<feature type="transmembrane region" description="Helical" evidence="7">
    <location>
        <begin position="313"/>
        <end position="332"/>
    </location>
</feature>
<evidence type="ECO:0000256" key="1">
    <source>
        <dbReference type="ARBA" id="ARBA00004651"/>
    </source>
</evidence>
<evidence type="ECO:0000256" key="4">
    <source>
        <dbReference type="ARBA" id="ARBA00022989"/>
    </source>
</evidence>
<dbReference type="InterPro" id="IPR025857">
    <property type="entry name" value="MacB_PCD"/>
</dbReference>
<evidence type="ECO:0000256" key="2">
    <source>
        <dbReference type="ARBA" id="ARBA00022475"/>
    </source>
</evidence>
<dbReference type="GO" id="GO:0005886">
    <property type="term" value="C:plasma membrane"/>
    <property type="evidence" value="ECO:0007669"/>
    <property type="project" value="UniProtKB-SubCell"/>
</dbReference>
<evidence type="ECO:0000256" key="6">
    <source>
        <dbReference type="ARBA" id="ARBA00038076"/>
    </source>
</evidence>
<keyword evidence="5 7" id="KW-0472">Membrane</keyword>
<sequence length="411" mass="43432">MSQIGLEVFRFALRNLTHQGLRSYLTLLGVVIGIASIVTLISLGAGLNNAVVKQFEQLGSNTLFITVGAVAGGNQESGQSGTNLKTFVDADVEKIRNLPETADLLAPVVSSATVEFARSTSKVAIIGFDPAEGESFADSGFFDVQEGRTLEKGDGFVALIGSNVSRELFDKDVRLRDRITIEGRSFRVIGITKESAQSFGGGPNTNDTIFISLKAFEQIYSNADPIFMLVRTKTKDDVATAKAKVERIFEQRYGKDQKEVVVNTSEQILESIGSVLGLLQMFLAGVASISLLVGGIGIMNTMIMAVLERTQEIGVMKAIGATTTLILSLFLLEAGLIGLAGGVIGVLVGYGLAFLIGAIATSSGLALDVQLDFLLILGALAFSMLVGMISGLIPSRNAANMDPVVALRGAE</sequence>
<evidence type="ECO:0000313" key="10">
    <source>
        <dbReference type="EMBL" id="QQR92786.1"/>
    </source>
</evidence>
<feature type="domain" description="MacB-like periplasmic core" evidence="9">
    <location>
        <begin position="24"/>
        <end position="247"/>
    </location>
</feature>
<feature type="domain" description="ABC3 transporter permease C-terminal" evidence="8">
    <location>
        <begin position="286"/>
        <end position="403"/>
    </location>
</feature>
<comment type="similarity">
    <text evidence="6">Belongs to the ABC-4 integral membrane protein family.</text>
</comment>
<name>A0A7T9DK79_9ARCH</name>
<keyword evidence="4 7" id="KW-1133">Transmembrane helix</keyword>
<dbReference type="PANTHER" id="PTHR30572:SF4">
    <property type="entry name" value="ABC TRANSPORTER PERMEASE YTRF"/>
    <property type="match status" value="1"/>
</dbReference>
<reference evidence="10" key="1">
    <citation type="submission" date="2020-11" db="EMBL/GenBank/DDBJ databases">
        <title>Connecting structure to function with the recovery of over 1000 high-quality activated sludge metagenome-assembled genomes encoding full-length rRNA genes using long-read sequencing.</title>
        <authorList>
            <person name="Singleton C.M."/>
            <person name="Petriglieri F."/>
            <person name="Kristensen J.M."/>
            <person name="Kirkegaard R.H."/>
            <person name="Michaelsen T.Y."/>
            <person name="Andersen M.H."/>
            <person name="Karst S.M."/>
            <person name="Dueholm M.S."/>
            <person name="Nielsen P.H."/>
            <person name="Albertsen M."/>
        </authorList>
    </citation>
    <scope>NUCLEOTIDE SEQUENCE</scope>
    <source>
        <strain evidence="10">Fred_18-Q3-R57-64_BAT3C.431</strain>
    </source>
</reference>
<proteinExistence type="inferred from homology"/>
<gene>
    <name evidence="10" type="ORF">IPJ89_00895</name>
</gene>